<keyword evidence="10" id="KW-1185">Reference proteome</keyword>
<evidence type="ECO:0000313" key="10">
    <source>
        <dbReference type="Proteomes" id="UP000551878"/>
    </source>
</evidence>
<dbReference type="PANTHER" id="PTHR22762:SF166">
    <property type="entry name" value="ALPHA-GLUCOSIDASE"/>
    <property type="match status" value="1"/>
</dbReference>
<dbReference type="CDD" id="cd14752">
    <property type="entry name" value="GH31_N"/>
    <property type="match status" value="1"/>
</dbReference>
<dbReference type="Pfam" id="PF21365">
    <property type="entry name" value="Glyco_hydro_31_3rd"/>
    <property type="match status" value="1"/>
</dbReference>
<dbReference type="InterPro" id="IPR033403">
    <property type="entry name" value="DUF5110"/>
</dbReference>
<dbReference type="Proteomes" id="UP000551878">
    <property type="component" value="Unassembled WGS sequence"/>
</dbReference>
<dbReference type="RefSeq" id="WP_184664765.1">
    <property type="nucleotide sequence ID" value="NZ_JACHHB010000012.1"/>
</dbReference>
<evidence type="ECO:0000256" key="1">
    <source>
        <dbReference type="ARBA" id="ARBA00007806"/>
    </source>
</evidence>
<sequence length="790" mass="91500">MDDTSYAIHPGNEQNMMDTSFKDVGRVIDQHLDGQQFFITCENVYITLTFVRDDILRVTMDPEKWPEMKTTSAIIRQPENIDIHETKETDHSIIESELLHVEVTYNPCRLNIQDKTGRVLSKESARGMGYKKNGEVIAYKMRAENDRFYGFGEKTGYLDKRGEKLTMWNTDVYAPHNPETDPLYQSIPFFITFRQGHACGTFFDNSGKTTFDIKSEEETYHFHAESGVLDYYMFAGPTMKDVLQQYTWLTGTMPLPPKWALGYHQSRYSYESEEEVRQLVNNFIDKDIPLDAVYLDIHYMNEYRVFSFDEDRFPNPKQLVKDLKTEGIRIVTIVDPGVKVDPEYEIYQEGVREGHFCKYLEGNHYVGDVWPGPSAFPDFTNEKARWWWGNKHQFYSDLGIEGIWNDMNEPAVFNESKTMDINVMHDNDGDPKTHRELHNLYGMLMGQSTYEGMKKHLNGRRPFLLTRAGYAGVQRYAAVWTGDNRSFWEHLQLAIPMCLNLGLSGVPLSGADVGGFAYDANGELFARWMQFGAFAPYFRNHSAIGTDRQEPWAFGKEIEEIAKTYIDLRYQWLPEWYRLFKEASETGVPAMRPLILEYPDDENTYQLYDQFMLGDHTIIAPVMQPESQHRVVYLPEGRWVHYWNGETYEGRKHHLVSAPLDTLPLFIREGAIIVHGPKKRSTAYKDEELTLYAYLSESGKASGEIYDDDGETSDHKKGEYLQYQVSVRRDGQDIYLDVDKQVTNFSPQWTRIQLVIHGIGHVENVLVNGEKLKDKNMNVSSTQVALQIPL</sequence>
<dbReference type="CDD" id="cd06604">
    <property type="entry name" value="GH31_glucosidase_II_MalA"/>
    <property type="match status" value="1"/>
</dbReference>
<comment type="similarity">
    <text evidence="1 4">Belongs to the glycosyl hydrolase 31 family.</text>
</comment>
<feature type="domain" description="DUF5110" evidence="7">
    <location>
        <begin position="688"/>
        <end position="758"/>
    </location>
</feature>
<organism evidence="9 10">
    <name type="scientific">Texcoconibacillus texcoconensis</name>
    <dbReference type="NCBI Taxonomy" id="1095777"/>
    <lineage>
        <taxon>Bacteria</taxon>
        <taxon>Bacillati</taxon>
        <taxon>Bacillota</taxon>
        <taxon>Bacilli</taxon>
        <taxon>Bacillales</taxon>
        <taxon>Bacillaceae</taxon>
        <taxon>Texcoconibacillus</taxon>
    </lineage>
</organism>
<evidence type="ECO:0000259" key="7">
    <source>
        <dbReference type="Pfam" id="PF17137"/>
    </source>
</evidence>
<dbReference type="Gene3D" id="2.60.40.1180">
    <property type="entry name" value="Golgi alpha-mannosidase II"/>
    <property type="match status" value="2"/>
</dbReference>
<dbReference type="GO" id="GO:0005975">
    <property type="term" value="P:carbohydrate metabolic process"/>
    <property type="evidence" value="ECO:0007669"/>
    <property type="project" value="InterPro"/>
</dbReference>
<reference evidence="9 10" key="1">
    <citation type="submission" date="2020-08" db="EMBL/GenBank/DDBJ databases">
        <title>Genomic Encyclopedia of Type Strains, Phase IV (KMG-IV): sequencing the most valuable type-strain genomes for metagenomic binning, comparative biology and taxonomic classification.</title>
        <authorList>
            <person name="Goeker M."/>
        </authorList>
    </citation>
    <scope>NUCLEOTIDE SEQUENCE [LARGE SCALE GENOMIC DNA]</scope>
    <source>
        <strain evidence="9 10">DSM 24696</strain>
    </source>
</reference>
<dbReference type="PANTHER" id="PTHR22762">
    <property type="entry name" value="ALPHA-GLUCOSIDASE"/>
    <property type="match status" value="1"/>
</dbReference>
<dbReference type="GO" id="GO:0004558">
    <property type="term" value="F:alpha-1,4-glucosidase activity"/>
    <property type="evidence" value="ECO:0007669"/>
    <property type="project" value="UniProtKB-EC"/>
</dbReference>
<dbReference type="Gene3D" id="3.20.20.80">
    <property type="entry name" value="Glycosidases"/>
    <property type="match status" value="1"/>
</dbReference>
<dbReference type="InterPro" id="IPR011013">
    <property type="entry name" value="Gal_mutarotase_sf_dom"/>
</dbReference>
<evidence type="ECO:0000256" key="2">
    <source>
        <dbReference type="ARBA" id="ARBA00022801"/>
    </source>
</evidence>
<dbReference type="InterPro" id="IPR030458">
    <property type="entry name" value="Glyco_hydro_31_AS"/>
</dbReference>
<dbReference type="EMBL" id="JACHHB010000012">
    <property type="protein sequence ID" value="MBB5174339.1"/>
    <property type="molecule type" value="Genomic_DNA"/>
</dbReference>
<evidence type="ECO:0000256" key="3">
    <source>
        <dbReference type="ARBA" id="ARBA00023295"/>
    </source>
</evidence>
<dbReference type="InterPro" id="IPR000322">
    <property type="entry name" value="Glyco_hydro_31_TIM"/>
</dbReference>
<dbReference type="Pfam" id="PF01055">
    <property type="entry name" value="Glyco_hydro_31_2nd"/>
    <property type="match status" value="1"/>
</dbReference>
<gene>
    <name evidence="9" type="ORF">HNQ41_002554</name>
</gene>
<dbReference type="InterPro" id="IPR017853">
    <property type="entry name" value="GH"/>
</dbReference>
<feature type="domain" description="Glycoside hydrolase family 31 N-terminal" evidence="6">
    <location>
        <begin position="46"/>
        <end position="212"/>
    </location>
</feature>
<comment type="caution">
    <text evidence="9">The sequence shown here is derived from an EMBL/GenBank/DDBJ whole genome shotgun (WGS) entry which is preliminary data.</text>
</comment>
<dbReference type="InterPro" id="IPR025887">
    <property type="entry name" value="Glyco_hydro_31_N_dom"/>
</dbReference>
<evidence type="ECO:0000259" key="8">
    <source>
        <dbReference type="Pfam" id="PF21365"/>
    </source>
</evidence>
<evidence type="ECO:0000313" key="9">
    <source>
        <dbReference type="EMBL" id="MBB5174339.1"/>
    </source>
</evidence>
<name>A0A840QSP6_9BACI</name>
<evidence type="ECO:0000256" key="4">
    <source>
        <dbReference type="RuleBase" id="RU361185"/>
    </source>
</evidence>
<feature type="domain" description="Glycosyl hydrolase family 31 C-terminal" evidence="8">
    <location>
        <begin position="587"/>
        <end position="673"/>
    </location>
</feature>
<keyword evidence="2 4" id="KW-0378">Hydrolase</keyword>
<dbReference type="GO" id="GO:0030246">
    <property type="term" value="F:carbohydrate binding"/>
    <property type="evidence" value="ECO:0007669"/>
    <property type="project" value="InterPro"/>
</dbReference>
<accession>A0A840QSP6</accession>
<dbReference type="Gene3D" id="2.60.40.1760">
    <property type="entry name" value="glycosyl hydrolase (family 31)"/>
    <property type="match status" value="1"/>
</dbReference>
<dbReference type="Pfam" id="PF13802">
    <property type="entry name" value="Gal_mutarotas_2"/>
    <property type="match status" value="1"/>
</dbReference>
<dbReference type="Pfam" id="PF17137">
    <property type="entry name" value="DUF5110"/>
    <property type="match status" value="1"/>
</dbReference>
<dbReference type="InterPro" id="IPR013780">
    <property type="entry name" value="Glyco_hydro_b"/>
</dbReference>
<evidence type="ECO:0000259" key="5">
    <source>
        <dbReference type="Pfam" id="PF01055"/>
    </source>
</evidence>
<dbReference type="PROSITE" id="PS00129">
    <property type="entry name" value="GLYCOSYL_HYDROL_F31_1"/>
    <property type="match status" value="1"/>
</dbReference>
<evidence type="ECO:0000259" key="6">
    <source>
        <dbReference type="Pfam" id="PF13802"/>
    </source>
</evidence>
<dbReference type="EC" id="3.2.1.20" evidence="9"/>
<keyword evidence="3 4" id="KW-0326">Glycosidase</keyword>
<dbReference type="InterPro" id="IPR048395">
    <property type="entry name" value="Glyco_hydro_31_C"/>
</dbReference>
<protein>
    <submittedName>
        <fullName evidence="9">Alpha-glucosidase</fullName>
        <ecNumber evidence="9">3.2.1.20</ecNumber>
    </submittedName>
</protein>
<dbReference type="SUPFAM" id="SSF51445">
    <property type="entry name" value="(Trans)glycosidases"/>
    <property type="match status" value="1"/>
</dbReference>
<dbReference type="SUPFAM" id="SSF74650">
    <property type="entry name" value="Galactose mutarotase-like"/>
    <property type="match status" value="1"/>
</dbReference>
<proteinExistence type="inferred from homology"/>
<dbReference type="SUPFAM" id="SSF51011">
    <property type="entry name" value="Glycosyl hydrolase domain"/>
    <property type="match status" value="1"/>
</dbReference>
<feature type="domain" description="Glycoside hydrolase family 31 TIM barrel" evidence="5">
    <location>
        <begin position="254"/>
        <end position="579"/>
    </location>
</feature>
<dbReference type="AlphaFoldDB" id="A0A840QSP6"/>